<protein>
    <submittedName>
        <fullName evidence="1">Uncharacterized protein</fullName>
    </submittedName>
</protein>
<sequence>MYVHCRIASLAQAVVKNTRQTTPALRNVSSVGTLTLQATDHARNVSSMATVVRLVHDRDCSSIRSSSSRRSPSPQSKMATVPAGAKVLDEVNLEARTSGPNMER</sequence>
<proteinExistence type="predicted"/>
<comment type="caution">
    <text evidence="1">The sequence shown here is derived from an EMBL/GenBank/DDBJ whole genome shotgun (WGS) entry which is preliminary data.</text>
</comment>
<accession>A0ACB7SDY0</accession>
<evidence type="ECO:0000313" key="1">
    <source>
        <dbReference type="EMBL" id="KAH6932136.1"/>
    </source>
</evidence>
<name>A0ACB7SDY0_HYAAI</name>
<dbReference type="Proteomes" id="UP000821845">
    <property type="component" value="Chromosome 4"/>
</dbReference>
<gene>
    <name evidence="1" type="ORF">HPB50_003039</name>
</gene>
<organism evidence="1 2">
    <name type="scientific">Hyalomma asiaticum</name>
    <name type="common">Tick</name>
    <dbReference type="NCBI Taxonomy" id="266040"/>
    <lineage>
        <taxon>Eukaryota</taxon>
        <taxon>Metazoa</taxon>
        <taxon>Ecdysozoa</taxon>
        <taxon>Arthropoda</taxon>
        <taxon>Chelicerata</taxon>
        <taxon>Arachnida</taxon>
        <taxon>Acari</taxon>
        <taxon>Parasitiformes</taxon>
        <taxon>Ixodida</taxon>
        <taxon>Ixodoidea</taxon>
        <taxon>Ixodidae</taxon>
        <taxon>Hyalomminae</taxon>
        <taxon>Hyalomma</taxon>
    </lineage>
</organism>
<dbReference type="EMBL" id="CM023484">
    <property type="protein sequence ID" value="KAH6932136.1"/>
    <property type="molecule type" value="Genomic_DNA"/>
</dbReference>
<evidence type="ECO:0000313" key="2">
    <source>
        <dbReference type="Proteomes" id="UP000821845"/>
    </source>
</evidence>
<reference evidence="1" key="1">
    <citation type="submission" date="2020-05" db="EMBL/GenBank/DDBJ databases">
        <title>Large-scale comparative analyses of tick genomes elucidate their genetic diversity and vector capacities.</title>
        <authorList>
            <person name="Jia N."/>
            <person name="Wang J."/>
            <person name="Shi W."/>
            <person name="Du L."/>
            <person name="Sun Y."/>
            <person name="Zhan W."/>
            <person name="Jiang J."/>
            <person name="Wang Q."/>
            <person name="Zhang B."/>
            <person name="Ji P."/>
            <person name="Sakyi L.B."/>
            <person name="Cui X."/>
            <person name="Yuan T."/>
            <person name="Jiang B."/>
            <person name="Yang W."/>
            <person name="Lam T.T.-Y."/>
            <person name="Chang Q."/>
            <person name="Ding S."/>
            <person name="Wang X."/>
            <person name="Zhu J."/>
            <person name="Ruan X."/>
            <person name="Zhao L."/>
            <person name="Wei J."/>
            <person name="Que T."/>
            <person name="Du C."/>
            <person name="Cheng J."/>
            <person name="Dai P."/>
            <person name="Han X."/>
            <person name="Huang E."/>
            <person name="Gao Y."/>
            <person name="Liu J."/>
            <person name="Shao H."/>
            <person name="Ye R."/>
            <person name="Li L."/>
            <person name="Wei W."/>
            <person name="Wang X."/>
            <person name="Wang C."/>
            <person name="Yang T."/>
            <person name="Huo Q."/>
            <person name="Li W."/>
            <person name="Guo W."/>
            <person name="Chen H."/>
            <person name="Zhou L."/>
            <person name="Ni X."/>
            <person name="Tian J."/>
            <person name="Zhou Y."/>
            <person name="Sheng Y."/>
            <person name="Liu T."/>
            <person name="Pan Y."/>
            <person name="Xia L."/>
            <person name="Li J."/>
            <person name="Zhao F."/>
            <person name="Cao W."/>
        </authorList>
    </citation>
    <scope>NUCLEOTIDE SEQUENCE</scope>
    <source>
        <strain evidence="1">Hyas-2018</strain>
    </source>
</reference>
<keyword evidence="2" id="KW-1185">Reference proteome</keyword>